<evidence type="ECO:0000313" key="1">
    <source>
        <dbReference type="Proteomes" id="UP000087766"/>
    </source>
</evidence>
<dbReference type="GeneID" id="111241880"/>
<proteinExistence type="predicted"/>
<reference evidence="2" key="2">
    <citation type="submission" date="2025-08" db="UniProtKB">
        <authorList>
            <consortium name="RefSeq"/>
        </authorList>
    </citation>
    <scope>IDENTIFICATION</scope>
    <source>
        <tissue evidence="2">Leaf</tissue>
    </source>
</reference>
<gene>
    <name evidence="2" type="primary">LOC111241880</name>
</gene>
<protein>
    <submittedName>
        <fullName evidence="2">Uncharacterized protein LOC111241880</fullName>
    </submittedName>
</protein>
<dbReference type="KEGG" id="vra:111241880"/>
<organism evidence="1 2">
    <name type="scientific">Vigna radiata var. radiata</name>
    <name type="common">Mung bean</name>
    <name type="synonym">Phaseolus aureus</name>
    <dbReference type="NCBI Taxonomy" id="3916"/>
    <lineage>
        <taxon>Eukaryota</taxon>
        <taxon>Viridiplantae</taxon>
        <taxon>Streptophyta</taxon>
        <taxon>Embryophyta</taxon>
        <taxon>Tracheophyta</taxon>
        <taxon>Spermatophyta</taxon>
        <taxon>Magnoliopsida</taxon>
        <taxon>eudicotyledons</taxon>
        <taxon>Gunneridae</taxon>
        <taxon>Pentapetalae</taxon>
        <taxon>rosids</taxon>
        <taxon>fabids</taxon>
        <taxon>Fabales</taxon>
        <taxon>Fabaceae</taxon>
        <taxon>Papilionoideae</taxon>
        <taxon>50 kb inversion clade</taxon>
        <taxon>NPAAA clade</taxon>
        <taxon>indigoferoid/millettioid clade</taxon>
        <taxon>Phaseoleae</taxon>
        <taxon>Vigna</taxon>
    </lineage>
</organism>
<dbReference type="AlphaFoldDB" id="A0A3Q0F292"/>
<dbReference type="OrthoDB" id="10479333at2759"/>
<evidence type="ECO:0000313" key="2">
    <source>
        <dbReference type="RefSeq" id="XP_022638130.1"/>
    </source>
</evidence>
<reference evidence="1" key="1">
    <citation type="journal article" date="2014" name="Nat. Commun.">
        <title>Genome sequence of mungbean and insights into evolution within Vigna species.</title>
        <authorList>
            <person name="Kang Y.J."/>
            <person name="Kim S.K."/>
            <person name="Kim M.Y."/>
            <person name="Lestari P."/>
            <person name="Kim K.H."/>
            <person name="Ha B.K."/>
            <person name="Jun T.H."/>
            <person name="Hwang W.J."/>
            <person name="Lee T."/>
            <person name="Lee J."/>
            <person name="Shim S."/>
            <person name="Yoon M.Y."/>
            <person name="Jang Y.E."/>
            <person name="Han K.S."/>
            <person name="Taeprayoon P."/>
            <person name="Yoon N."/>
            <person name="Somta P."/>
            <person name="Tanya P."/>
            <person name="Kim K.S."/>
            <person name="Gwag J.G."/>
            <person name="Moon J.K."/>
            <person name="Lee Y.H."/>
            <person name="Park B.S."/>
            <person name="Bombarely A."/>
            <person name="Doyle J.J."/>
            <person name="Jackson S.A."/>
            <person name="Schafleitner R."/>
            <person name="Srinives P."/>
            <person name="Varshney R.K."/>
            <person name="Lee S.H."/>
        </authorList>
    </citation>
    <scope>NUCLEOTIDE SEQUENCE [LARGE SCALE GENOMIC DNA]</scope>
    <source>
        <strain evidence="1">cv. VC1973A</strain>
    </source>
</reference>
<accession>A0A3Q0F292</accession>
<dbReference type="RefSeq" id="XP_022638130.1">
    <property type="nucleotide sequence ID" value="XM_022782409.1"/>
</dbReference>
<dbReference type="Proteomes" id="UP000087766">
    <property type="component" value="Chromosome 6"/>
</dbReference>
<keyword evidence="1" id="KW-1185">Reference proteome</keyword>
<sequence length="150" mass="17051">MASSVKNQSEKHDFGTSATFKSYISTTVGFVTKSVSYDHNQLAQSSPQVQLDSSEVPSDPIFDITDLDEIDNGIDSCLCETTKTPNTKSTTVQYILPPRSNRDHKLYIPLVNVCHLTGYPSHMHHLYLNYHQFIFLVIYRKLWQILDGPK</sequence>
<name>A0A3Q0F292_VIGRR</name>